<dbReference type="OrthoDB" id="7340501at2759"/>
<comment type="similarity">
    <text evidence="1">Belongs to the actin family.</text>
</comment>
<dbReference type="SMART" id="SM00268">
    <property type="entry name" value="ACTIN"/>
    <property type="match status" value="1"/>
</dbReference>
<feature type="region of interest" description="Disordered" evidence="2">
    <location>
        <begin position="454"/>
        <end position="480"/>
    </location>
</feature>
<evidence type="ECO:0000256" key="1">
    <source>
        <dbReference type="RuleBase" id="RU000487"/>
    </source>
</evidence>
<dbReference type="PROSITE" id="PS01036">
    <property type="entry name" value="HSP70_3"/>
    <property type="match status" value="1"/>
</dbReference>
<dbReference type="InterPro" id="IPR004000">
    <property type="entry name" value="Actin"/>
</dbReference>
<dbReference type="Pfam" id="PF00022">
    <property type="entry name" value="Actin"/>
    <property type="match status" value="2"/>
</dbReference>
<feature type="region of interest" description="Disordered" evidence="2">
    <location>
        <begin position="499"/>
        <end position="518"/>
    </location>
</feature>
<dbReference type="KEGG" id="bpg:Bathy03g00960"/>
<evidence type="ECO:0000256" key="2">
    <source>
        <dbReference type="SAM" id="MobiDB-lite"/>
    </source>
</evidence>
<evidence type="ECO:0000313" key="4">
    <source>
        <dbReference type="Proteomes" id="UP000198341"/>
    </source>
</evidence>
<dbReference type="RefSeq" id="XP_007514327.1">
    <property type="nucleotide sequence ID" value="XM_007514265.1"/>
</dbReference>
<dbReference type="Gene3D" id="3.30.420.40">
    <property type="match status" value="2"/>
</dbReference>
<reference evidence="3 4" key="1">
    <citation type="submission" date="2011-10" db="EMBL/GenBank/DDBJ databases">
        <authorList>
            <person name="Genoscope - CEA"/>
        </authorList>
    </citation>
    <scope>NUCLEOTIDE SEQUENCE [LARGE SCALE GENOMIC DNA]</scope>
    <source>
        <strain evidence="3 4">RCC 1105</strain>
    </source>
</reference>
<dbReference type="STRING" id="41875.K8ECR6"/>
<name>K8ECR6_9CHLO</name>
<dbReference type="InterPro" id="IPR018181">
    <property type="entry name" value="Heat_shock_70_CS"/>
</dbReference>
<protein>
    <submittedName>
        <fullName evidence="3">Uncharacterized protein</fullName>
    </submittedName>
</protein>
<dbReference type="PANTHER" id="PTHR11937">
    <property type="entry name" value="ACTIN"/>
    <property type="match status" value="1"/>
</dbReference>
<feature type="compositionally biased region" description="Basic and acidic residues" evidence="2">
    <location>
        <begin position="11"/>
        <end position="20"/>
    </location>
</feature>
<organism evidence="3 4">
    <name type="scientific">Bathycoccus prasinos</name>
    <dbReference type="NCBI Taxonomy" id="41875"/>
    <lineage>
        <taxon>Eukaryota</taxon>
        <taxon>Viridiplantae</taxon>
        <taxon>Chlorophyta</taxon>
        <taxon>Mamiellophyceae</taxon>
        <taxon>Mamiellales</taxon>
        <taxon>Bathycoccaceae</taxon>
        <taxon>Bathycoccus</taxon>
    </lineage>
</organism>
<feature type="compositionally biased region" description="Basic and acidic residues" evidence="2">
    <location>
        <begin position="499"/>
        <end position="514"/>
    </location>
</feature>
<feature type="region of interest" description="Disordered" evidence="2">
    <location>
        <begin position="1"/>
        <end position="33"/>
    </location>
</feature>
<keyword evidence="4" id="KW-1185">Reference proteome</keyword>
<dbReference type="AlphaFoldDB" id="K8ECR6"/>
<dbReference type="eggNOG" id="KOG0681">
    <property type="taxonomic scope" value="Eukaryota"/>
</dbReference>
<proteinExistence type="inferred from homology"/>
<accession>K8ECR6</accession>
<sequence>MSTTVPPPRSISDHGEKGANEDDGALKTTFGEEKGQKQLPFVYLEPFLDWNAFRDDEENDGKKKKSFESSSTRDSFLVDAGGYHARSGFVSSSSNGPSLFFRSVTTRGYFLPKDLLAKKGEKTKGVFVGEYNPIFQTSEECNKKSLLGRFECGRTSATVSAKDNGLFCDQELFEAVVARCCRDSRLATSANGEDGESVRERKMIATEPLGNPVRLKSDACEIILEKIGFKELQLVSECESVGALEKIGSGAVINLGHSNCSIVPFLNGKAQMQGATRVDVGGEKLIDCFGKMALDSQRAESVHKANFLNQMFVETGKIGSGRAAMALQGQLFREMALVSTNYEEETKAWRDCLNGKEYAKTKILQFTPQYGIKELDLNDVVAKAKHNFDKKIAMVKRFAQGDTVRNNTEKYAREFAAIEKDPRAFYEGLLNALETAEKNLKDARYARSLEVRGVTEEEANEERERGGGGRKGVRRQTTAARKRAKLMAMHAGNKETLDEVEAEEKQNTTDKGFGDGEDDWSMYSQMARGADKAIDGEIKDPGAQKVSACESLWEKARAEVLAVDPQYEIRKLSGMEARQLKVRAERIRAPESLFHPEILASKGIVRQVKDTRGGLAAIVDEFIIPQGGVQDALKESFKRCGKDVEHEILQEKGKDASIVLTGGLSRLPGLQTRLQDYVISNSYPGMAPTVTLSKNGSKDGIFDAWKGLSSLSSSSSSAGIVVTRDEWLEHGESVFHSER</sequence>
<dbReference type="SUPFAM" id="SSF53067">
    <property type="entry name" value="Actin-like ATPase domain"/>
    <property type="match status" value="1"/>
</dbReference>
<dbReference type="InterPro" id="IPR043129">
    <property type="entry name" value="ATPase_NBD"/>
</dbReference>
<evidence type="ECO:0000313" key="3">
    <source>
        <dbReference type="EMBL" id="CCO15764.1"/>
    </source>
</evidence>
<dbReference type="EMBL" id="FO082276">
    <property type="protein sequence ID" value="CCO15764.1"/>
    <property type="molecule type" value="Genomic_DNA"/>
</dbReference>
<dbReference type="Proteomes" id="UP000198341">
    <property type="component" value="Chromosome 3"/>
</dbReference>
<dbReference type="GeneID" id="19016634"/>
<gene>
    <name evidence="3" type="ORF">Bathy03g00960</name>
</gene>